<evidence type="ECO:0000313" key="8">
    <source>
        <dbReference type="Proteomes" id="UP000585474"/>
    </source>
</evidence>
<comment type="caution">
    <text evidence="7">The sequence shown here is derived from an EMBL/GenBank/DDBJ whole genome shotgun (WGS) entry which is preliminary data.</text>
</comment>
<feature type="compositionally biased region" description="Basic residues" evidence="6">
    <location>
        <begin position="718"/>
        <end position="728"/>
    </location>
</feature>
<evidence type="ECO:0000256" key="2">
    <source>
        <dbReference type="ARBA" id="ARBA00023242"/>
    </source>
</evidence>
<keyword evidence="2" id="KW-0539">Nucleus</keyword>
<feature type="region of interest" description="Disordered" evidence="6">
    <location>
        <begin position="1"/>
        <end position="32"/>
    </location>
</feature>
<feature type="region of interest" description="Disordered" evidence="6">
    <location>
        <begin position="357"/>
        <end position="390"/>
    </location>
</feature>
<keyword evidence="1 5" id="KW-0175">Coiled coil</keyword>
<feature type="compositionally biased region" description="Basic residues" evidence="6">
    <location>
        <begin position="1"/>
        <end position="10"/>
    </location>
</feature>
<evidence type="ECO:0000256" key="4">
    <source>
        <dbReference type="ARBA" id="ARBA00024208"/>
    </source>
</evidence>
<feature type="compositionally biased region" description="Acidic residues" evidence="6">
    <location>
        <begin position="836"/>
        <end position="854"/>
    </location>
</feature>
<feature type="compositionally biased region" description="Basic and acidic residues" evidence="6">
    <location>
        <begin position="855"/>
        <end position="865"/>
    </location>
</feature>
<dbReference type="OrthoDB" id="10305030at2759"/>
<dbReference type="GO" id="GO:0006997">
    <property type="term" value="P:nucleus organization"/>
    <property type="evidence" value="ECO:0007669"/>
    <property type="project" value="InterPro"/>
</dbReference>
<proteinExistence type="inferred from homology"/>
<sequence length="881" mass="100966">MFKPQKKIAHRSGERADEPTQPLGSVRESGMKAAADEDCRRLIWEAGLLDEPAMTRKSRGGTELKRECPRFIIQSEETANKMDRTFKEKEMALEEAQKKIESTNRSLKKKEKYLDNQLSDVVAKEEKAESLRSRLKTKEELLAMADILGARERVPSFEHIVLMDRKRQEFDLEMAKRRKLLLDEIRSKAEAVRQKEAEINHMEEKLGKREQALEKKSERLEEKEKDLEAKLKTSNEKEKSIKAEAKRLEVEMKQMLSIKDELYKLRAEISRRELQILEEKEKLRISEEEKAEHLRLMLELKEEIEQFRLQKELFLKETEFLKQDRKKFEEEWEVLDDKNVSITNELRPIDEEKEKLEKLRHSEEEQLQNESITTNHEHSVPSEKAQSEGSQLLREFELKSRDLETGFANRQDEMEKHMHDISYLKGAVQREIEEMRSERRRMEKENQEVALKKKQLEAHQLKMRRDIDELNVLSKSLRIDVNKFVEERGRFVTFVEQLNSCNNCGDITREFVLSDLQLLDLEDGDALLFPRLIAPAVDRINMKSDSGGHKSWIRKCTSTILKLSPTKMIHHDQNPESPLSAVEVGSAEKTDMSTMPVDVEETNEKSIAEEGQEPSGCIANDTFDFQQLLSGSVIREVHFGSGPSIDNQSIIDSKMLGSNQHKRGRKPKVGVHRMRSVKAVVEDGKVILGTTMHEPRPNEDSGGNSDHVEKAAGTTARKQPHAQMKRRQTVAPDIQTGQEKLYNFLQSRAAAKASADIKKKKEKQDDDDGSGNAVPNAEVVLGSSLGRVIENDNTNLEFPSEKVVRFEPATDVDESAGAAKLGENVGLNEEVNGASEYDDMDDFDEDSDGFDGDGDIDHIDDEPKHPGQALTTKKVWKFFTT</sequence>
<accession>A0A7J0FNU1</accession>
<feature type="coiled-coil region" evidence="5">
    <location>
        <begin position="283"/>
        <end position="317"/>
    </location>
</feature>
<evidence type="ECO:0000256" key="6">
    <source>
        <dbReference type="SAM" id="MobiDB-lite"/>
    </source>
</evidence>
<reference evidence="7 8" key="1">
    <citation type="submission" date="2019-07" db="EMBL/GenBank/DDBJ databases">
        <title>De Novo Assembly of kiwifruit Actinidia rufa.</title>
        <authorList>
            <person name="Sugita-Konishi S."/>
            <person name="Sato K."/>
            <person name="Mori E."/>
            <person name="Abe Y."/>
            <person name="Kisaki G."/>
            <person name="Hamano K."/>
            <person name="Suezawa K."/>
            <person name="Otani M."/>
            <person name="Fukuda T."/>
            <person name="Manabe T."/>
            <person name="Gomi K."/>
            <person name="Tabuchi M."/>
            <person name="Akimitsu K."/>
            <person name="Kataoka I."/>
        </authorList>
    </citation>
    <scope>NUCLEOTIDE SEQUENCE [LARGE SCALE GENOMIC DNA]</scope>
    <source>
        <strain evidence="8">cv. Fuchu</strain>
    </source>
</reference>
<feature type="region of interest" description="Disordered" evidence="6">
    <location>
        <begin position="816"/>
        <end position="867"/>
    </location>
</feature>
<dbReference type="InterPro" id="IPR040418">
    <property type="entry name" value="CRWN"/>
</dbReference>
<feature type="compositionally biased region" description="Basic and acidic residues" evidence="6">
    <location>
        <begin position="755"/>
        <end position="764"/>
    </location>
</feature>
<feature type="coiled-coil region" evidence="5">
    <location>
        <begin position="79"/>
        <end position="141"/>
    </location>
</feature>
<evidence type="ECO:0000256" key="3">
    <source>
        <dbReference type="ARBA" id="ARBA00024186"/>
    </source>
</evidence>
<feature type="region of interest" description="Disordered" evidence="6">
    <location>
        <begin position="689"/>
        <end position="730"/>
    </location>
</feature>
<dbReference type="GO" id="GO:0005652">
    <property type="term" value="C:nuclear lamina"/>
    <property type="evidence" value="ECO:0007669"/>
    <property type="project" value="UniProtKB-SubCell"/>
</dbReference>
<organism evidence="7 8">
    <name type="scientific">Actinidia rufa</name>
    <dbReference type="NCBI Taxonomy" id="165716"/>
    <lineage>
        <taxon>Eukaryota</taxon>
        <taxon>Viridiplantae</taxon>
        <taxon>Streptophyta</taxon>
        <taxon>Embryophyta</taxon>
        <taxon>Tracheophyta</taxon>
        <taxon>Spermatophyta</taxon>
        <taxon>Magnoliopsida</taxon>
        <taxon>eudicotyledons</taxon>
        <taxon>Gunneridae</taxon>
        <taxon>Pentapetalae</taxon>
        <taxon>asterids</taxon>
        <taxon>Ericales</taxon>
        <taxon>Actinidiaceae</taxon>
        <taxon>Actinidia</taxon>
    </lineage>
</organism>
<dbReference type="Proteomes" id="UP000585474">
    <property type="component" value="Unassembled WGS sequence"/>
</dbReference>
<dbReference type="PANTHER" id="PTHR31908">
    <property type="entry name" value="PROTEIN CROWDED NUCLEI 4"/>
    <property type="match status" value="1"/>
</dbReference>
<keyword evidence="8" id="KW-1185">Reference proteome</keyword>
<dbReference type="AlphaFoldDB" id="A0A7J0FNU1"/>
<dbReference type="EMBL" id="BJWL01000013">
    <property type="protein sequence ID" value="GFZ00321.1"/>
    <property type="molecule type" value="Genomic_DNA"/>
</dbReference>
<evidence type="ECO:0000313" key="7">
    <source>
        <dbReference type="EMBL" id="GFZ00321.1"/>
    </source>
</evidence>
<evidence type="ECO:0000256" key="5">
    <source>
        <dbReference type="SAM" id="Coils"/>
    </source>
</evidence>
<gene>
    <name evidence="7" type="ORF">Acr_13g0017200</name>
</gene>
<protein>
    <submittedName>
        <fullName evidence="7">Little nuclei3</fullName>
    </submittedName>
</protein>
<evidence type="ECO:0000256" key="1">
    <source>
        <dbReference type="ARBA" id="ARBA00023054"/>
    </source>
</evidence>
<name>A0A7J0FNU1_9ERIC</name>
<feature type="coiled-coil region" evidence="5">
    <location>
        <begin position="425"/>
        <end position="464"/>
    </location>
</feature>
<feature type="region of interest" description="Disordered" evidence="6">
    <location>
        <begin position="755"/>
        <end position="775"/>
    </location>
</feature>
<comment type="subcellular location">
    <subcellularLocation>
        <location evidence="3">Nucleus lamina</location>
    </subcellularLocation>
</comment>
<feature type="region of interest" description="Disordered" evidence="6">
    <location>
        <begin position="203"/>
        <end position="227"/>
    </location>
</feature>
<comment type="similarity">
    <text evidence="4">Belongs to the CRWN family.</text>
</comment>
<dbReference type="PANTHER" id="PTHR31908:SF9">
    <property type="entry name" value="PROTEIN CROWDED NUCLEI 3"/>
    <property type="match status" value="1"/>
</dbReference>